<dbReference type="Proteomes" id="UP000615446">
    <property type="component" value="Unassembled WGS sequence"/>
</dbReference>
<dbReference type="EMBL" id="BLAL01000242">
    <property type="protein sequence ID" value="GES95484.1"/>
    <property type="molecule type" value="Genomic_DNA"/>
</dbReference>
<name>A0A8H3LYL7_9GLOM</name>
<protein>
    <submittedName>
        <fullName evidence="1">Uncharacterized protein</fullName>
    </submittedName>
</protein>
<dbReference type="OrthoDB" id="2312750at2759"/>
<accession>A0A8H3LYL7</accession>
<evidence type="ECO:0000313" key="2">
    <source>
        <dbReference type="Proteomes" id="UP000615446"/>
    </source>
</evidence>
<sequence length="137" mass="15767">MSSKNHEQETRGTLPYVQKIRLNNNACRIKKRKPPKFCPDCKETNDSVKLFSSKVDKIEAAIGNLYKQSLKKNNNRQLSIFNAKFKLNNIPCELEYDLSKFSLTNLHKLAIFFTQDCNNNNKYPSSISSNDNECDAN</sequence>
<proteinExistence type="predicted"/>
<evidence type="ECO:0000313" key="1">
    <source>
        <dbReference type="EMBL" id="GES95484.1"/>
    </source>
</evidence>
<dbReference type="AlphaFoldDB" id="A0A8H3LYL7"/>
<organism evidence="1 2">
    <name type="scientific">Rhizophagus clarus</name>
    <dbReference type="NCBI Taxonomy" id="94130"/>
    <lineage>
        <taxon>Eukaryota</taxon>
        <taxon>Fungi</taxon>
        <taxon>Fungi incertae sedis</taxon>
        <taxon>Mucoromycota</taxon>
        <taxon>Glomeromycotina</taxon>
        <taxon>Glomeromycetes</taxon>
        <taxon>Glomerales</taxon>
        <taxon>Glomeraceae</taxon>
        <taxon>Rhizophagus</taxon>
    </lineage>
</organism>
<comment type="caution">
    <text evidence="1">The sequence shown here is derived from an EMBL/GenBank/DDBJ whole genome shotgun (WGS) entry which is preliminary data.</text>
</comment>
<gene>
    <name evidence="1" type="ORF">RCL2_002215100</name>
</gene>
<reference evidence="1" key="1">
    <citation type="submission" date="2019-10" db="EMBL/GenBank/DDBJ databases">
        <title>Conservation and host-specific expression of non-tandemly repeated heterogenous ribosome RNA gene in arbuscular mycorrhizal fungi.</title>
        <authorList>
            <person name="Maeda T."/>
            <person name="Kobayashi Y."/>
            <person name="Nakagawa T."/>
            <person name="Ezawa T."/>
            <person name="Yamaguchi K."/>
            <person name="Bino T."/>
            <person name="Nishimoto Y."/>
            <person name="Shigenobu S."/>
            <person name="Kawaguchi M."/>
        </authorList>
    </citation>
    <scope>NUCLEOTIDE SEQUENCE</scope>
    <source>
        <strain evidence="1">HR1</strain>
    </source>
</reference>